<keyword evidence="3" id="KW-0067">ATP-binding</keyword>
<protein>
    <submittedName>
        <fullName evidence="5">Mur_ligase_M domain protein</fullName>
    </submittedName>
</protein>
<evidence type="ECO:0000313" key="6">
    <source>
        <dbReference type="Proteomes" id="UP000002534"/>
    </source>
</evidence>
<organism evidence="5 6">
    <name type="scientific">Syntrophotalea carbinolica (strain DSM 2380 / NBRC 103641 / GraBd1)</name>
    <name type="common">Pelobacter carbinolicus</name>
    <dbReference type="NCBI Taxonomy" id="338963"/>
    <lineage>
        <taxon>Bacteria</taxon>
        <taxon>Pseudomonadati</taxon>
        <taxon>Thermodesulfobacteriota</taxon>
        <taxon>Desulfuromonadia</taxon>
        <taxon>Desulfuromonadales</taxon>
        <taxon>Syntrophotaleaceae</taxon>
        <taxon>Syntrophotalea</taxon>
    </lineage>
</organism>
<dbReference type="HOGENOM" id="CLU_645252_0_0_7"/>
<evidence type="ECO:0000313" key="5">
    <source>
        <dbReference type="EMBL" id="ABA87430.1"/>
    </source>
</evidence>
<keyword evidence="6" id="KW-1185">Reference proteome</keyword>
<keyword evidence="2" id="KW-0547">Nucleotide-binding</keyword>
<dbReference type="eggNOG" id="COG0770">
    <property type="taxonomic scope" value="Bacteria"/>
</dbReference>
<reference evidence="5 6" key="2">
    <citation type="journal article" date="2012" name="BMC Genomics">
        <title>The genome of Pelobacter carbinolicus reveals surprising metabolic capabilities and physiological features.</title>
        <authorList>
            <person name="Aklujkar M."/>
            <person name="Haveman S.A."/>
            <person name="Didonato R.Jr."/>
            <person name="Chertkov O."/>
            <person name="Han C.S."/>
            <person name="Land M.L."/>
            <person name="Brown P."/>
            <person name="Lovley D.R."/>
        </authorList>
    </citation>
    <scope>NUCLEOTIDE SEQUENCE [LARGE SCALE GENOMIC DNA]</scope>
    <source>
        <strain evidence="6">DSM 2380 / NBRC 103641 / GraBd1</strain>
    </source>
</reference>
<name>Q3A862_SYNC1</name>
<reference evidence="6" key="1">
    <citation type="submission" date="2005-10" db="EMBL/GenBank/DDBJ databases">
        <title>Complete sequence of Pelobacter carbinolicus DSM 2380.</title>
        <authorList>
            <person name="Copeland A."/>
            <person name="Lucas S."/>
            <person name="Lapidus A."/>
            <person name="Barry K."/>
            <person name="Detter J.C."/>
            <person name="Glavina T."/>
            <person name="Hammon N."/>
            <person name="Israni S."/>
            <person name="Pitluck S."/>
            <person name="Chertkov O."/>
            <person name="Schmutz J."/>
            <person name="Larimer F."/>
            <person name="Land M."/>
            <person name="Kyrpides N."/>
            <person name="Ivanova N."/>
            <person name="Richardson P."/>
        </authorList>
    </citation>
    <scope>NUCLEOTIDE SEQUENCE [LARGE SCALE GENOMIC DNA]</scope>
    <source>
        <strain evidence="6">DSM 2380 / NBRC 103641 / GraBd1</strain>
    </source>
</reference>
<accession>Q3A862</accession>
<dbReference type="SUPFAM" id="SSF53244">
    <property type="entry name" value="MurD-like peptide ligases, peptide-binding domain"/>
    <property type="match status" value="1"/>
</dbReference>
<evidence type="ECO:0000256" key="3">
    <source>
        <dbReference type="ARBA" id="ARBA00022840"/>
    </source>
</evidence>
<evidence type="ECO:0000256" key="2">
    <source>
        <dbReference type="ARBA" id="ARBA00022741"/>
    </source>
</evidence>
<evidence type="ECO:0000259" key="4">
    <source>
        <dbReference type="Pfam" id="PF08245"/>
    </source>
</evidence>
<dbReference type="PANTHER" id="PTHR43024:SF1">
    <property type="entry name" value="UDP-N-ACETYLMURAMOYL-TRIPEPTIDE--D-ALANYL-D-ALANINE LIGASE"/>
    <property type="match status" value="1"/>
</dbReference>
<proteinExistence type="predicted"/>
<sequence>MKFKTGFGIMRKLKSYSPDRLWKECRARWHRFRYLRKTKILAVTGSCGKTTATYFLGRILGECGPCYAGVHRNTSRAIYKNMRKMRTSYRYLVQEMGVGFPGDMAKNIRALPPYIGIVTTIGLDHYTSFRNREGTAAEKGTLIAALPPSGTAVLNADDPHVMAMASQTQASILTYGCSEHVDVRGSAICSDWPQRLSLNVTYGDRSVRVETGLFGDLLVTSLLAAIAGALAAGVSLAQCAASLHGVESFPARLSIHRSPQGSWMINDTFKAPFWSVERTVGLMKNAVAPRKTVVLGVFSDTGGSGSRKYRAMAKLALEVADRVVFVGPNAAHVRKIQTAELADRLFTFDGFETAYRFLADTTIQNELVLLKSGSIYHLERMLRGHEEGFNCWRETCSEKIDCADCPNRFGTQSADRFDC</sequence>
<dbReference type="STRING" id="338963.Pcar_0169"/>
<dbReference type="Proteomes" id="UP000002534">
    <property type="component" value="Chromosome"/>
</dbReference>
<dbReference type="AlphaFoldDB" id="Q3A862"/>
<evidence type="ECO:0000256" key="1">
    <source>
        <dbReference type="ARBA" id="ARBA00022598"/>
    </source>
</evidence>
<dbReference type="InterPro" id="IPR036615">
    <property type="entry name" value="Mur_ligase_C_dom_sf"/>
</dbReference>
<dbReference type="SUPFAM" id="SSF53623">
    <property type="entry name" value="MurD-like peptide ligases, catalytic domain"/>
    <property type="match status" value="1"/>
</dbReference>
<dbReference type="GO" id="GO:0005524">
    <property type="term" value="F:ATP binding"/>
    <property type="evidence" value="ECO:0007669"/>
    <property type="project" value="UniProtKB-KW"/>
</dbReference>
<dbReference type="Gene3D" id="3.40.1190.10">
    <property type="entry name" value="Mur-like, catalytic domain"/>
    <property type="match status" value="1"/>
</dbReference>
<dbReference type="Gene3D" id="3.90.190.20">
    <property type="entry name" value="Mur ligase, C-terminal domain"/>
    <property type="match status" value="1"/>
</dbReference>
<dbReference type="KEGG" id="pca:Pcar_0169"/>
<dbReference type="InterPro" id="IPR013221">
    <property type="entry name" value="Mur_ligase_cen"/>
</dbReference>
<dbReference type="EMBL" id="CP000142">
    <property type="protein sequence ID" value="ABA87430.1"/>
    <property type="molecule type" value="Genomic_DNA"/>
</dbReference>
<keyword evidence="1 5" id="KW-0436">Ligase</keyword>
<dbReference type="Pfam" id="PF08245">
    <property type="entry name" value="Mur_ligase_M"/>
    <property type="match status" value="1"/>
</dbReference>
<dbReference type="PANTHER" id="PTHR43024">
    <property type="entry name" value="UDP-N-ACETYLMURAMOYL-TRIPEPTIDE--D-ALANYL-D-ALANINE LIGASE"/>
    <property type="match status" value="1"/>
</dbReference>
<dbReference type="GO" id="GO:0016881">
    <property type="term" value="F:acid-amino acid ligase activity"/>
    <property type="evidence" value="ECO:0007669"/>
    <property type="project" value="InterPro"/>
</dbReference>
<gene>
    <name evidence="5" type="ordered locus">Pcar_0169</name>
</gene>
<dbReference type="InterPro" id="IPR051046">
    <property type="entry name" value="MurCDEF_CellWall_CoF430Synth"/>
</dbReference>
<dbReference type="InterPro" id="IPR036565">
    <property type="entry name" value="Mur-like_cat_sf"/>
</dbReference>
<feature type="domain" description="Mur ligase central" evidence="4">
    <location>
        <begin position="43"/>
        <end position="227"/>
    </location>
</feature>